<protein>
    <submittedName>
        <fullName evidence="1">Uncharacterized protein</fullName>
    </submittedName>
</protein>
<proteinExistence type="predicted"/>
<organism evidence="1 2">
    <name type="scientific">Trichinella patagoniensis</name>
    <dbReference type="NCBI Taxonomy" id="990121"/>
    <lineage>
        <taxon>Eukaryota</taxon>
        <taxon>Metazoa</taxon>
        <taxon>Ecdysozoa</taxon>
        <taxon>Nematoda</taxon>
        <taxon>Enoplea</taxon>
        <taxon>Dorylaimia</taxon>
        <taxon>Trichinellida</taxon>
        <taxon>Trichinellidae</taxon>
        <taxon>Trichinella</taxon>
    </lineage>
</organism>
<reference evidence="1 2" key="1">
    <citation type="submission" date="2015-01" db="EMBL/GenBank/DDBJ databases">
        <title>Evolution of Trichinella species and genotypes.</title>
        <authorList>
            <person name="Korhonen P.K."/>
            <person name="Edoardo P."/>
            <person name="Giuseppe L.R."/>
            <person name="Gasser R.B."/>
        </authorList>
    </citation>
    <scope>NUCLEOTIDE SEQUENCE [LARGE SCALE GENOMIC DNA]</scope>
    <source>
        <strain evidence="1">ISS2496</strain>
    </source>
</reference>
<dbReference type="Proteomes" id="UP000054783">
    <property type="component" value="Unassembled WGS sequence"/>
</dbReference>
<dbReference type="OrthoDB" id="5937951at2759"/>
<evidence type="ECO:0000313" key="1">
    <source>
        <dbReference type="EMBL" id="KRY07721.1"/>
    </source>
</evidence>
<sequence length="140" mass="15751">MIDGKTFLEKFDYASFIVMTSSDLRNHLLGITPQKRKLCSVAENGRDLDLRAVTSDIPANDFQIPQHQAIDRRGTQMMLWFVRAIVARAVRSRKGYAVPYDALIPNPDGSATQFQLRFLDISNPSRPGPDLPDPLYRTGS</sequence>
<accession>A0A0V0Z5A3</accession>
<name>A0A0V0Z5A3_9BILA</name>
<keyword evidence="2" id="KW-1185">Reference proteome</keyword>
<dbReference type="EMBL" id="JYDQ01000412">
    <property type="protein sequence ID" value="KRY07721.1"/>
    <property type="molecule type" value="Genomic_DNA"/>
</dbReference>
<comment type="caution">
    <text evidence="1">The sequence shown here is derived from an EMBL/GenBank/DDBJ whole genome shotgun (WGS) entry which is preliminary data.</text>
</comment>
<evidence type="ECO:0000313" key="2">
    <source>
        <dbReference type="Proteomes" id="UP000054783"/>
    </source>
</evidence>
<gene>
    <name evidence="1" type="ORF">T12_1464</name>
</gene>
<dbReference type="AlphaFoldDB" id="A0A0V0Z5A3"/>